<dbReference type="Proteomes" id="UP000053958">
    <property type="component" value="Unassembled WGS sequence"/>
</dbReference>
<dbReference type="CDD" id="cd07061">
    <property type="entry name" value="HP_HAP_like"/>
    <property type="match status" value="1"/>
</dbReference>
<feature type="chain" id="PRO_5002481616" evidence="2">
    <location>
        <begin position="21"/>
        <end position="574"/>
    </location>
</feature>
<evidence type="ECO:0000256" key="1">
    <source>
        <dbReference type="ARBA" id="ARBA00022801"/>
    </source>
</evidence>
<gene>
    <name evidence="3" type="ORF">T310_8234</name>
</gene>
<dbReference type="GO" id="GO:0009277">
    <property type="term" value="C:fungal-type cell wall"/>
    <property type="evidence" value="ECO:0007669"/>
    <property type="project" value="TreeGrafter"/>
</dbReference>
<proteinExistence type="predicted"/>
<dbReference type="AlphaFoldDB" id="A0A0F4YHQ7"/>
<evidence type="ECO:0000313" key="4">
    <source>
        <dbReference type="Proteomes" id="UP000053958"/>
    </source>
</evidence>
<sequence>MHAFPSPCLTLLSLLILSLAVLLYPTGPTSVLSSVSSLVQLRTCPHSLSESVSPHSPSWGTWFHPQRLRQQPGQSTTKQRPGWNLLYHLGGNGPWVQRADPALTTSAAAEIAPPDGCTVDQVHLMSRHAERYPTRSAGGRHLALLTRIKATNTTVNGSLSFLNDWTYFTDDPSRDFEQLTTTGPYAGTLEAFTTGVRFRTRYAHLLPKGAKTRFWASDSARVIDTARYFASGLFGLDWETKGKAELEIIPETLERHTDTLTPGDTCLRYIEDTAKGHDYGVNMLTLFQDVYLPAIAHRLVHEQGNHAIGNFSNVEVYSMQEMCGFETIARGSSPWCDVFIVEDWEHFEYARDLIHYYRAGPGNPYAGAMGWLWLNATANLLQRGPEAGTMFFSFVHDGDIAPMLTALNIFPDPKYDPHLPVTHIATDRVWRMSTVLPMGGRLSFERLTCGKWPETEPSSQTSNFVRININDGVVPLPDCHSGPGGSCPLEQFVERVRKRREEVGDFAEVCGVACLQRAEAARLFQEALFSYVETAIGILGVDEVAIFSFQTSREQRDLGVEIPQKNSDEIPFAD</sequence>
<dbReference type="SUPFAM" id="SSF53254">
    <property type="entry name" value="Phosphoglycerate mutase-like"/>
    <property type="match status" value="1"/>
</dbReference>
<dbReference type="PANTHER" id="PTHR20963">
    <property type="entry name" value="MULTIPLE INOSITOL POLYPHOSPHATE PHOSPHATASE-RELATED"/>
    <property type="match status" value="1"/>
</dbReference>
<comment type="caution">
    <text evidence="3">The sequence shown here is derived from an EMBL/GenBank/DDBJ whole genome shotgun (WGS) entry which is preliminary data.</text>
</comment>
<dbReference type="OrthoDB" id="6509975at2759"/>
<dbReference type="InterPro" id="IPR000560">
    <property type="entry name" value="His_Pase_clade-2"/>
</dbReference>
<dbReference type="Gene3D" id="3.40.50.1240">
    <property type="entry name" value="Phosphoglycerate mutase-like"/>
    <property type="match status" value="1"/>
</dbReference>
<keyword evidence="4" id="KW-1185">Reference proteome</keyword>
<dbReference type="Pfam" id="PF00328">
    <property type="entry name" value="His_Phos_2"/>
    <property type="match status" value="1"/>
</dbReference>
<organism evidence="3 4">
    <name type="scientific">Rasamsonia emersonii (strain ATCC 16479 / CBS 393.64 / IMI 116815)</name>
    <dbReference type="NCBI Taxonomy" id="1408163"/>
    <lineage>
        <taxon>Eukaryota</taxon>
        <taxon>Fungi</taxon>
        <taxon>Dikarya</taxon>
        <taxon>Ascomycota</taxon>
        <taxon>Pezizomycotina</taxon>
        <taxon>Eurotiomycetes</taxon>
        <taxon>Eurotiomycetidae</taxon>
        <taxon>Eurotiales</taxon>
        <taxon>Trichocomaceae</taxon>
        <taxon>Rasamsonia</taxon>
    </lineage>
</organism>
<dbReference type="InterPro" id="IPR029033">
    <property type="entry name" value="His_PPase_superfam"/>
</dbReference>
<dbReference type="EMBL" id="LASV01000547">
    <property type="protein sequence ID" value="KKA17822.1"/>
    <property type="molecule type" value="Genomic_DNA"/>
</dbReference>
<evidence type="ECO:0000256" key="2">
    <source>
        <dbReference type="SAM" id="SignalP"/>
    </source>
</evidence>
<accession>A0A0F4YHQ7</accession>
<keyword evidence="2" id="KW-0732">Signal</keyword>
<dbReference type="GeneID" id="25320494"/>
<protein>
    <submittedName>
        <fullName evidence="3">Multiple inositol polyphosphate phosphatase</fullName>
    </submittedName>
</protein>
<keyword evidence="1" id="KW-0378">Hydrolase</keyword>
<dbReference type="PANTHER" id="PTHR20963:SF18">
    <property type="entry name" value="ACID PHOSPHATASE PHO11-RELATED"/>
    <property type="match status" value="1"/>
</dbReference>
<dbReference type="STRING" id="1408163.A0A0F4YHQ7"/>
<dbReference type="GO" id="GO:0003993">
    <property type="term" value="F:acid phosphatase activity"/>
    <property type="evidence" value="ECO:0007669"/>
    <property type="project" value="TreeGrafter"/>
</dbReference>
<evidence type="ECO:0000313" key="3">
    <source>
        <dbReference type="EMBL" id="KKA17822.1"/>
    </source>
</evidence>
<feature type="signal peptide" evidence="2">
    <location>
        <begin position="1"/>
        <end position="20"/>
    </location>
</feature>
<dbReference type="RefSeq" id="XP_013324434.1">
    <property type="nucleotide sequence ID" value="XM_013468980.1"/>
</dbReference>
<name>A0A0F4YHQ7_RASE3</name>
<reference evidence="3 4" key="1">
    <citation type="submission" date="2015-04" db="EMBL/GenBank/DDBJ databases">
        <authorList>
            <person name="Heijne W.H."/>
            <person name="Fedorova N.D."/>
            <person name="Nierman W.C."/>
            <person name="Vollebregt A.W."/>
            <person name="Zhao Z."/>
            <person name="Wu L."/>
            <person name="Kumar M."/>
            <person name="Stam H."/>
            <person name="van den Berg M.A."/>
            <person name="Pel H.J."/>
        </authorList>
    </citation>
    <scope>NUCLEOTIDE SEQUENCE [LARGE SCALE GENOMIC DNA]</scope>
    <source>
        <strain evidence="3 4">CBS 393.64</strain>
    </source>
</reference>